<accession>A0A915BS76</accession>
<organism evidence="1 2">
    <name type="scientific">Parascaris univalens</name>
    <name type="common">Nematode worm</name>
    <dbReference type="NCBI Taxonomy" id="6257"/>
    <lineage>
        <taxon>Eukaryota</taxon>
        <taxon>Metazoa</taxon>
        <taxon>Ecdysozoa</taxon>
        <taxon>Nematoda</taxon>
        <taxon>Chromadorea</taxon>
        <taxon>Rhabditida</taxon>
        <taxon>Spirurina</taxon>
        <taxon>Ascaridomorpha</taxon>
        <taxon>Ascaridoidea</taxon>
        <taxon>Ascarididae</taxon>
        <taxon>Parascaris</taxon>
    </lineage>
</organism>
<reference evidence="2" key="1">
    <citation type="submission" date="2022-11" db="UniProtKB">
        <authorList>
            <consortium name="WormBaseParasite"/>
        </authorList>
    </citation>
    <scope>IDENTIFICATION</scope>
</reference>
<dbReference type="Proteomes" id="UP000887569">
    <property type="component" value="Unplaced"/>
</dbReference>
<proteinExistence type="predicted"/>
<keyword evidence="1" id="KW-1185">Reference proteome</keyword>
<evidence type="ECO:0000313" key="1">
    <source>
        <dbReference type="Proteomes" id="UP000887569"/>
    </source>
</evidence>
<evidence type="ECO:0000313" key="2">
    <source>
        <dbReference type="WBParaSite" id="PgR055_g031_t10"/>
    </source>
</evidence>
<protein>
    <submittedName>
        <fullName evidence="2">Transmembrane protein adipocyte-associated 1 homolog</fullName>
    </submittedName>
</protein>
<name>A0A915BS76_PARUN</name>
<sequence length="55" mass="6421">MNGISGSIKAPSRRIRYVGAFSGQPEHQPRPSKVDYEFYFTMWVKRKFCTEESYG</sequence>
<dbReference type="AlphaFoldDB" id="A0A915BS76"/>
<dbReference type="WBParaSite" id="PgR055_g031_t10">
    <property type="protein sequence ID" value="PgR055_g031_t10"/>
    <property type="gene ID" value="PgR055_g031"/>
</dbReference>